<evidence type="ECO:0000313" key="3">
    <source>
        <dbReference type="Proteomes" id="UP001295684"/>
    </source>
</evidence>
<keyword evidence="1" id="KW-0812">Transmembrane</keyword>
<reference evidence="2" key="1">
    <citation type="submission" date="2023-07" db="EMBL/GenBank/DDBJ databases">
        <authorList>
            <consortium name="AG Swart"/>
            <person name="Singh M."/>
            <person name="Singh A."/>
            <person name="Seah K."/>
            <person name="Emmerich C."/>
        </authorList>
    </citation>
    <scope>NUCLEOTIDE SEQUENCE</scope>
    <source>
        <strain evidence="2">DP1</strain>
    </source>
</reference>
<accession>A0AAD1Y780</accession>
<keyword evidence="1" id="KW-1133">Transmembrane helix</keyword>
<comment type="caution">
    <text evidence="2">The sequence shown here is derived from an EMBL/GenBank/DDBJ whole genome shotgun (WGS) entry which is preliminary data.</text>
</comment>
<gene>
    <name evidence="2" type="ORF">ECRASSUSDP1_LOCUS27497</name>
</gene>
<sequence length="62" mass="6567">MLGVGCSLMAAANLDCDLVSSLPMFSLFGSLGISVGLMTKLCIIAVLMFFGSSFRQILRGVY</sequence>
<dbReference type="Proteomes" id="UP001295684">
    <property type="component" value="Unassembled WGS sequence"/>
</dbReference>
<feature type="transmembrane region" description="Helical" evidence="1">
    <location>
        <begin position="27"/>
        <end position="50"/>
    </location>
</feature>
<evidence type="ECO:0000256" key="1">
    <source>
        <dbReference type="SAM" id="Phobius"/>
    </source>
</evidence>
<keyword evidence="1" id="KW-0472">Membrane</keyword>
<name>A0AAD1Y780_EUPCR</name>
<dbReference type="EMBL" id="CAMPGE010028374">
    <property type="protein sequence ID" value="CAI2385902.1"/>
    <property type="molecule type" value="Genomic_DNA"/>
</dbReference>
<proteinExistence type="predicted"/>
<dbReference type="AlphaFoldDB" id="A0AAD1Y780"/>
<organism evidence="2 3">
    <name type="scientific">Euplotes crassus</name>
    <dbReference type="NCBI Taxonomy" id="5936"/>
    <lineage>
        <taxon>Eukaryota</taxon>
        <taxon>Sar</taxon>
        <taxon>Alveolata</taxon>
        <taxon>Ciliophora</taxon>
        <taxon>Intramacronucleata</taxon>
        <taxon>Spirotrichea</taxon>
        <taxon>Hypotrichia</taxon>
        <taxon>Euplotida</taxon>
        <taxon>Euplotidae</taxon>
        <taxon>Moneuplotes</taxon>
    </lineage>
</organism>
<keyword evidence="3" id="KW-1185">Reference proteome</keyword>
<protein>
    <submittedName>
        <fullName evidence="2">Uncharacterized protein</fullName>
    </submittedName>
</protein>
<evidence type="ECO:0000313" key="2">
    <source>
        <dbReference type="EMBL" id="CAI2385902.1"/>
    </source>
</evidence>